<dbReference type="CDD" id="cd00087">
    <property type="entry name" value="FReD"/>
    <property type="match status" value="1"/>
</dbReference>
<keyword evidence="4" id="KW-1185">Reference proteome</keyword>
<evidence type="ECO:0000259" key="2">
    <source>
        <dbReference type="PROSITE" id="PS51406"/>
    </source>
</evidence>
<dbReference type="Proteomes" id="UP000440578">
    <property type="component" value="Unassembled WGS sequence"/>
</dbReference>
<dbReference type="EMBL" id="VIIS01001710">
    <property type="protein sequence ID" value="KAF0293998.1"/>
    <property type="molecule type" value="Genomic_DNA"/>
</dbReference>
<dbReference type="AlphaFoldDB" id="A0A6A4VVS8"/>
<feature type="chain" id="PRO_5025586286" evidence="1">
    <location>
        <begin position="29"/>
        <end position="291"/>
    </location>
</feature>
<keyword evidence="1" id="KW-0732">Signal</keyword>
<evidence type="ECO:0000313" key="3">
    <source>
        <dbReference type="EMBL" id="KAF0293998.1"/>
    </source>
</evidence>
<evidence type="ECO:0000256" key="1">
    <source>
        <dbReference type="SAM" id="SignalP"/>
    </source>
</evidence>
<dbReference type="InterPro" id="IPR036056">
    <property type="entry name" value="Fibrinogen-like_C"/>
</dbReference>
<dbReference type="PANTHER" id="PTHR19143">
    <property type="entry name" value="FIBRINOGEN/TENASCIN/ANGIOPOEITIN"/>
    <property type="match status" value="1"/>
</dbReference>
<dbReference type="GO" id="GO:0005615">
    <property type="term" value="C:extracellular space"/>
    <property type="evidence" value="ECO:0007669"/>
    <property type="project" value="TreeGrafter"/>
</dbReference>
<accession>A0A6A4VVS8</accession>
<proteinExistence type="predicted"/>
<dbReference type="InterPro" id="IPR050373">
    <property type="entry name" value="Fibrinogen_C-term_domain"/>
</dbReference>
<feature type="domain" description="Fibrinogen C-terminal" evidence="2">
    <location>
        <begin position="129"/>
        <end position="291"/>
    </location>
</feature>
<protein>
    <submittedName>
        <fullName evidence="3">Fibrinogen C domain-containing protein 1-A</fullName>
    </submittedName>
</protein>
<name>A0A6A4VVS8_AMPAM</name>
<dbReference type="SUPFAM" id="SSF56496">
    <property type="entry name" value="Fibrinogen C-terminal domain-like"/>
    <property type="match status" value="1"/>
</dbReference>
<gene>
    <name evidence="3" type="primary">fibcd1-a</name>
    <name evidence="3" type="ORF">FJT64_008280</name>
</gene>
<comment type="caution">
    <text evidence="3">The sequence shown here is derived from an EMBL/GenBank/DDBJ whole genome shotgun (WGS) entry which is preliminary data.</text>
</comment>
<feature type="signal peptide" evidence="1">
    <location>
        <begin position="1"/>
        <end position="28"/>
    </location>
</feature>
<dbReference type="OrthoDB" id="7972392at2759"/>
<dbReference type="Pfam" id="PF00147">
    <property type="entry name" value="Fibrinogen_C"/>
    <property type="match status" value="1"/>
</dbReference>
<dbReference type="PROSITE" id="PS51406">
    <property type="entry name" value="FIBRINOGEN_C_2"/>
    <property type="match status" value="1"/>
</dbReference>
<dbReference type="NCBIfam" id="NF040941">
    <property type="entry name" value="GGGWT_bact"/>
    <property type="match status" value="1"/>
</dbReference>
<organism evidence="3 4">
    <name type="scientific">Amphibalanus amphitrite</name>
    <name type="common">Striped barnacle</name>
    <name type="synonym">Balanus amphitrite</name>
    <dbReference type="NCBI Taxonomy" id="1232801"/>
    <lineage>
        <taxon>Eukaryota</taxon>
        <taxon>Metazoa</taxon>
        <taxon>Ecdysozoa</taxon>
        <taxon>Arthropoda</taxon>
        <taxon>Crustacea</taxon>
        <taxon>Multicrustacea</taxon>
        <taxon>Cirripedia</taxon>
        <taxon>Thoracica</taxon>
        <taxon>Thoracicalcarea</taxon>
        <taxon>Balanomorpha</taxon>
        <taxon>Balanoidea</taxon>
        <taxon>Balanidae</taxon>
        <taxon>Amphibalaninae</taxon>
        <taxon>Amphibalanus</taxon>
    </lineage>
</organism>
<dbReference type="Gene3D" id="3.90.215.10">
    <property type="entry name" value="Gamma Fibrinogen, chain A, domain 1"/>
    <property type="match status" value="1"/>
</dbReference>
<sequence>MCSMAARPLSSSVCLLALLCAVCPCALADDAGAGTNDALDDLLVLINNAVRQAVDPISAELRSQRELLSDILGRLSSQDSRTDQLSLRLDQLNVRLDTGNSQSFSQLDSLRTALDSFGTRLEELAQIQQNATTRPRDCSELPSGSPSGVYTLHPGWGRRSPVEAFCDMETDGGGWTVFQRREDILPREDFYRNWAEYKDGFGDLTGEFWMGLEKLWLLTGTMGRQYELRVDLEDFDGEKRYARYKDFRISSEFDGYRVTGGNYTGNAGDSMRTHFGQKFSTRDKDQDTNSV</sequence>
<reference evidence="3 4" key="1">
    <citation type="submission" date="2019-07" db="EMBL/GenBank/DDBJ databases">
        <title>Draft genome assembly of a fouling barnacle, Amphibalanus amphitrite (Darwin, 1854): The first reference genome for Thecostraca.</title>
        <authorList>
            <person name="Kim W."/>
        </authorList>
    </citation>
    <scope>NUCLEOTIDE SEQUENCE [LARGE SCALE GENOMIC DNA]</scope>
    <source>
        <strain evidence="3">SNU_AA5</strain>
        <tissue evidence="3">Soma without cirri and trophi</tissue>
    </source>
</reference>
<dbReference type="InterPro" id="IPR002181">
    <property type="entry name" value="Fibrinogen_a/b/g_C_dom"/>
</dbReference>
<dbReference type="SMART" id="SM00186">
    <property type="entry name" value="FBG"/>
    <property type="match status" value="1"/>
</dbReference>
<evidence type="ECO:0000313" key="4">
    <source>
        <dbReference type="Proteomes" id="UP000440578"/>
    </source>
</evidence>
<dbReference type="InterPro" id="IPR014716">
    <property type="entry name" value="Fibrinogen_a/b/g_C_1"/>
</dbReference>